<keyword evidence="1 4" id="KW-0238">DNA-binding</keyword>
<evidence type="ECO:0000256" key="2">
    <source>
        <dbReference type="ARBA" id="ARBA00023155"/>
    </source>
</evidence>
<dbReference type="OrthoDB" id="4187154at2759"/>
<keyword evidence="2 4" id="KW-0371">Homeobox</keyword>
<dbReference type="AlphaFoldDB" id="A0A813RRN4"/>
<accession>A0A813RRN4</accession>
<dbReference type="InterPro" id="IPR001356">
    <property type="entry name" value="HD"/>
</dbReference>
<dbReference type="Gene3D" id="1.10.10.60">
    <property type="entry name" value="Homeodomain-like"/>
    <property type="match status" value="1"/>
</dbReference>
<dbReference type="EMBL" id="CAJNOC010000658">
    <property type="protein sequence ID" value="CAF0788310.1"/>
    <property type="molecule type" value="Genomic_DNA"/>
</dbReference>
<organism evidence="6 7">
    <name type="scientific">Brachionus calyciflorus</name>
    <dbReference type="NCBI Taxonomy" id="104777"/>
    <lineage>
        <taxon>Eukaryota</taxon>
        <taxon>Metazoa</taxon>
        <taxon>Spiralia</taxon>
        <taxon>Gnathifera</taxon>
        <taxon>Rotifera</taxon>
        <taxon>Eurotatoria</taxon>
        <taxon>Monogononta</taxon>
        <taxon>Pseudotrocha</taxon>
        <taxon>Ploima</taxon>
        <taxon>Brachionidae</taxon>
        <taxon>Brachionus</taxon>
    </lineage>
</organism>
<dbReference type="GO" id="GO:0003677">
    <property type="term" value="F:DNA binding"/>
    <property type="evidence" value="ECO:0007669"/>
    <property type="project" value="UniProtKB-UniRule"/>
</dbReference>
<evidence type="ECO:0000313" key="6">
    <source>
        <dbReference type="EMBL" id="CAF0788310.1"/>
    </source>
</evidence>
<evidence type="ECO:0000259" key="5">
    <source>
        <dbReference type="PROSITE" id="PS50071"/>
    </source>
</evidence>
<dbReference type="InterPro" id="IPR008422">
    <property type="entry name" value="KN_HD"/>
</dbReference>
<dbReference type="SMART" id="SM00389">
    <property type="entry name" value="HOX"/>
    <property type="match status" value="1"/>
</dbReference>
<dbReference type="Proteomes" id="UP000663879">
    <property type="component" value="Unassembled WGS sequence"/>
</dbReference>
<feature type="DNA-binding region" description="Homeobox" evidence="4">
    <location>
        <begin position="144"/>
        <end position="206"/>
    </location>
</feature>
<comment type="caution">
    <text evidence="6">The sequence shown here is derived from an EMBL/GenBank/DDBJ whole genome shotgun (WGS) entry which is preliminary data.</text>
</comment>
<gene>
    <name evidence="6" type="ORF">OXX778_LOCUS5831</name>
</gene>
<dbReference type="InterPro" id="IPR050224">
    <property type="entry name" value="TALE_homeobox"/>
</dbReference>
<dbReference type="PANTHER" id="PTHR11850">
    <property type="entry name" value="HOMEOBOX PROTEIN TRANSCRIPTION FACTORS"/>
    <property type="match status" value="1"/>
</dbReference>
<dbReference type="CDD" id="cd00086">
    <property type="entry name" value="homeodomain"/>
    <property type="match status" value="1"/>
</dbReference>
<dbReference type="SUPFAM" id="SSF46689">
    <property type="entry name" value="Homeodomain-like"/>
    <property type="match status" value="1"/>
</dbReference>
<protein>
    <recommendedName>
        <fullName evidence="5">Homeobox domain-containing protein</fullName>
    </recommendedName>
</protein>
<evidence type="ECO:0000256" key="3">
    <source>
        <dbReference type="ARBA" id="ARBA00023242"/>
    </source>
</evidence>
<evidence type="ECO:0000313" key="7">
    <source>
        <dbReference type="Proteomes" id="UP000663879"/>
    </source>
</evidence>
<feature type="domain" description="Homeobox" evidence="5">
    <location>
        <begin position="142"/>
        <end position="205"/>
    </location>
</feature>
<dbReference type="InterPro" id="IPR009057">
    <property type="entry name" value="Homeodomain-like_sf"/>
</dbReference>
<dbReference type="PROSITE" id="PS50071">
    <property type="entry name" value="HOMEOBOX_2"/>
    <property type="match status" value="1"/>
</dbReference>
<reference evidence="6" key="1">
    <citation type="submission" date="2021-02" db="EMBL/GenBank/DDBJ databases">
        <authorList>
            <person name="Nowell W R."/>
        </authorList>
    </citation>
    <scope>NUCLEOTIDE SEQUENCE</scope>
    <source>
        <strain evidence="6">Ploen Becks lab</strain>
    </source>
</reference>
<sequence length="245" mass="28490">MYYQNYQEYPQVTRVSSTNANNYGYLSSFYSPEPSGFSYNYQNNSPFYTNYNYDVNSSSPVFSEISSNVSTISQNYYDNIYNQSSLNSSDNTNSDIEGSLNFSLNNLDLQNYNYSLNSSPLNPNLEKNYQTPNVVNDKSTKATRQPRKQLLPDLAVDIMNDWFEDHINNPYPTLDEKEKMAKQAGITVKQVTAWFSNRRNRSQNTKPKRIKRVIEHEINQIFNELSYNSNSGQILEKFRKTLLNH</sequence>
<comment type="subcellular location">
    <subcellularLocation>
        <location evidence="4">Nucleus</location>
    </subcellularLocation>
</comment>
<evidence type="ECO:0000256" key="4">
    <source>
        <dbReference type="PROSITE-ProRule" id="PRU00108"/>
    </source>
</evidence>
<dbReference type="GO" id="GO:0006355">
    <property type="term" value="P:regulation of DNA-templated transcription"/>
    <property type="evidence" value="ECO:0007669"/>
    <property type="project" value="InterPro"/>
</dbReference>
<keyword evidence="3 4" id="KW-0539">Nucleus</keyword>
<proteinExistence type="predicted"/>
<name>A0A813RRN4_9BILA</name>
<evidence type="ECO:0000256" key="1">
    <source>
        <dbReference type="ARBA" id="ARBA00023125"/>
    </source>
</evidence>
<dbReference type="GO" id="GO:0005634">
    <property type="term" value="C:nucleus"/>
    <property type="evidence" value="ECO:0007669"/>
    <property type="project" value="UniProtKB-SubCell"/>
</dbReference>
<dbReference type="Pfam" id="PF05920">
    <property type="entry name" value="Homeobox_KN"/>
    <property type="match status" value="1"/>
</dbReference>
<keyword evidence="7" id="KW-1185">Reference proteome</keyword>